<feature type="transmembrane region" description="Helical" evidence="7">
    <location>
        <begin position="51"/>
        <end position="73"/>
    </location>
</feature>
<feature type="compositionally biased region" description="Low complexity" evidence="6">
    <location>
        <begin position="180"/>
        <end position="199"/>
    </location>
</feature>
<dbReference type="GO" id="GO:0005886">
    <property type="term" value="C:plasma membrane"/>
    <property type="evidence" value="ECO:0007669"/>
    <property type="project" value="UniProtKB-SubCell"/>
</dbReference>
<evidence type="ECO:0000259" key="8">
    <source>
        <dbReference type="Pfam" id="PF06271"/>
    </source>
</evidence>
<reference evidence="9" key="1">
    <citation type="journal article" date="2014" name="Int. J. Syst. Evol. Microbiol.">
        <title>Complete genome sequence of Corynebacterium casei LMG S-19264T (=DSM 44701T), isolated from a smear-ripened cheese.</title>
        <authorList>
            <consortium name="US DOE Joint Genome Institute (JGI-PGF)"/>
            <person name="Walter F."/>
            <person name="Albersmeier A."/>
            <person name="Kalinowski J."/>
            <person name="Ruckert C."/>
        </authorList>
    </citation>
    <scope>NUCLEOTIDE SEQUENCE</scope>
    <source>
        <strain evidence="9">CGMCC 1.12921</strain>
    </source>
</reference>
<name>A0A8J2V3Q9_9PROT</name>
<keyword evidence="10" id="KW-1185">Reference proteome</keyword>
<feature type="region of interest" description="Disordered" evidence="6">
    <location>
        <begin position="167"/>
        <end position="247"/>
    </location>
</feature>
<evidence type="ECO:0000256" key="2">
    <source>
        <dbReference type="ARBA" id="ARBA00022475"/>
    </source>
</evidence>
<evidence type="ECO:0000313" key="10">
    <source>
        <dbReference type="Proteomes" id="UP000613582"/>
    </source>
</evidence>
<dbReference type="Pfam" id="PF06271">
    <property type="entry name" value="RDD"/>
    <property type="match status" value="1"/>
</dbReference>
<evidence type="ECO:0000256" key="6">
    <source>
        <dbReference type="SAM" id="MobiDB-lite"/>
    </source>
</evidence>
<keyword evidence="5 7" id="KW-0472">Membrane</keyword>
<feature type="domain" description="RDD" evidence="8">
    <location>
        <begin position="24"/>
        <end position="141"/>
    </location>
</feature>
<evidence type="ECO:0000256" key="7">
    <source>
        <dbReference type="SAM" id="Phobius"/>
    </source>
</evidence>
<sequence length="247" mass="26525">MGREVMSESLQQVADQQGNVRYGYGGFWWRALAFLIDFIIVTIATSIGSVLFLIVPILLPLAPLIIDAAYSIFMESSPTQGTVGKMICRLKVADMGGQRISVGKAALRYISKWLSTILLFIGFLLVFFNKRKQALHDMMAGTVVLRVQEDRTFADPIAGYHAQQTQARAYQPSPNPAPPTAQASAPAAIAVPPQPQQVAGSTPQQRAPSEDPAGPTPGNHPPEDGIAPQDDPARQDPSPDAGPSRPA</sequence>
<evidence type="ECO:0000256" key="5">
    <source>
        <dbReference type="ARBA" id="ARBA00023136"/>
    </source>
</evidence>
<dbReference type="InterPro" id="IPR010432">
    <property type="entry name" value="RDD"/>
</dbReference>
<evidence type="ECO:0000256" key="1">
    <source>
        <dbReference type="ARBA" id="ARBA00004651"/>
    </source>
</evidence>
<protein>
    <recommendedName>
        <fullName evidence="8">RDD domain-containing protein</fullName>
    </recommendedName>
</protein>
<keyword evidence="2" id="KW-1003">Cell membrane</keyword>
<comment type="subcellular location">
    <subcellularLocation>
        <location evidence="1">Cell membrane</location>
        <topology evidence="1">Multi-pass membrane protein</topology>
    </subcellularLocation>
</comment>
<evidence type="ECO:0000256" key="4">
    <source>
        <dbReference type="ARBA" id="ARBA00022989"/>
    </source>
</evidence>
<accession>A0A8J2V3Q9</accession>
<dbReference type="Proteomes" id="UP000613582">
    <property type="component" value="Unassembled WGS sequence"/>
</dbReference>
<organism evidence="9 10">
    <name type="scientific">Aquisalinus flavus</name>
    <dbReference type="NCBI Taxonomy" id="1526572"/>
    <lineage>
        <taxon>Bacteria</taxon>
        <taxon>Pseudomonadati</taxon>
        <taxon>Pseudomonadota</taxon>
        <taxon>Alphaproteobacteria</taxon>
        <taxon>Parvularculales</taxon>
        <taxon>Parvularculaceae</taxon>
        <taxon>Aquisalinus</taxon>
    </lineage>
</organism>
<dbReference type="PANTHER" id="PTHR36115">
    <property type="entry name" value="PROLINE-RICH ANTIGEN HOMOLOG-RELATED"/>
    <property type="match status" value="1"/>
</dbReference>
<dbReference type="AlphaFoldDB" id="A0A8J2V3Q9"/>
<reference evidence="9" key="2">
    <citation type="submission" date="2020-09" db="EMBL/GenBank/DDBJ databases">
        <authorList>
            <person name="Sun Q."/>
            <person name="Zhou Y."/>
        </authorList>
    </citation>
    <scope>NUCLEOTIDE SEQUENCE</scope>
    <source>
        <strain evidence="9">CGMCC 1.12921</strain>
    </source>
</reference>
<keyword evidence="4 7" id="KW-1133">Transmembrane helix</keyword>
<evidence type="ECO:0000256" key="3">
    <source>
        <dbReference type="ARBA" id="ARBA00022692"/>
    </source>
</evidence>
<feature type="transmembrane region" description="Helical" evidence="7">
    <location>
        <begin position="109"/>
        <end position="128"/>
    </location>
</feature>
<evidence type="ECO:0000313" key="9">
    <source>
        <dbReference type="EMBL" id="GGC98403.1"/>
    </source>
</evidence>
<gene>
    <name evidence="9" type="ORF">GCM10011342_04170</name>
</gene>
<feature type="transmembrane region" description="Helical" evidence="7">
    <location>
        <begin position="27"/>
        <end position="44"/>
    </location>
</feature>
<comment type="caution">
    <text evidence="9">The sequence shown here is derived from an EMBL/GenBank/DDBJ whole genome shotgun (WGS) entry which is preliminary data.</text>
</comment>
<dbReference type="EMBL" id="BMGH01000001">
    <property type="protein sequence ID" value="GGC98403.1"/>
    <property type="molecule type" value="Genomic_DNA"/>
</dbReference>
<dbReference type="InterPro" id="IPR051791">
    <property type="entry name" value="Pra-immunoreactive"/>
</dbReference>
<proteinExistence type="predicted"/>
<dbReference type="PANTHER" id="PTHR36115:SF4">
    <property type="entry name" value="MEMBRANE PROTEIN"/>
    <property type="match status" value="1"/>
</dbReference>
<keyword evidence="3 7" id="KW-0812">Transmembrane</keyword>